<accession>A0AAP0LXV8</accession>
<dbReference type="AlphaFoldDB" id="A0AAP0LXV8"/>
<gene>
    <name evidence="2" type="ORF">WN944_003113</name>
</gene>
<evidence type="ECO:0000256" key="1">
    <source>
        <dbReference type="SAM" id="MobiDB-lite"/>
    </source>
</evidence>
<feature type="compositionally biased region" description="Basic and acidic residues" evidence="1">
    <location>
        <begin position="92"/>
        <end position="111"/>
    </location>
</feature>
<reference evidence="2 3" key="1">
    <citation type="submission" date="2024-05" db="EMBL/GenBank/DDBJ databases">
        <title>Haplotype-resolved chromosome-level genome assembly of Huyou (Citrus changshanensis).</title>
        <authorList>
            <person name="Miao C."/>
            <person name="Chen W."/>
            <person name="Wu Y."/>
            <person name="Wang L."/>
            <person name="Zhao S."/>
            <person name="Grierson D."/>
            <person name="Xu C."/>
            <person name="Chen K."/>
        </authorList>
    </citation>
    <scope>NUCLEOTIDE SEQUENCE [LARGE SCALE GENOMIC DNA]</scope>
    <source>
        <strain evidence="2">01-14</strain>
        <tissue evidence="2">Leaf</tissue>
    </source>
</reference>
<keyword evidence="3" id="KW-1185">Reference proteome</keyword>
<feature type="region of interest" description="Disordered" evidence="1">
    <location>
        <begin position="85"/>
        <end position="111"/>
    </location>
</feature>
<name>A0AAP0LXV8_9ROSI</name>
<dbReference type="EMBL" id="JBCGBO010000006">
    <property type="protein sequence ID" value="KAK9192423.1"/>
    <property type="molecule type" value="Genomic_DNA"/>
</dbReference>
<comment type="caution">
    <text evidence="2">The sequence shown here is derived from an EMBL/GenBank/DDBJ whole genome shotgun (WGS) entry which is preliminary data.</text>
</comment>
<evidence type="ECO:0000313" key="2">
    <source>
        <dbReference type="EMBL" id="KAK9192423.1"/>
    </source>
</evidence>
<organism evidence="2 3">
    <name type="scientific">Citrus x changshan-huyou</name>
    <dbReference type="NCBI Taxonomy" id="2935761"/>
    <lineage>
        <taxon>Eukaryota</taxon>
        <taxon>Viridiplantae</taxon>
        <taxon>Streptophyta</taxon>
        <taxon>Embryophyta</taxon>
        <taxon>Tracheophyta</taxon>
        <taxon>Spermatophyta</taxon>
        <taxon>Magnoliopsida</taxon>
        <taxon>eudicotyledons</taxon>
        <taxon>Gunneridae</taxon>
        <taxon>Pentapetalae</taxon>
        <taxon>rosids</taxon>
        <taxon>malvids</taxon>
        <taxon>Sapindales</taxon>
        <taxon>Rutaceae</taxon>
        <taxon>Aurantioideae</taxon>
        <taxon>Citrus</taxon>
    </lineage>
</organism>
<sequence>MNVQFYYEPGIMKQFRSFKEVQKHLQSKGQNINPITHNALQENDQKKLETPPVVVLTNVSELSKSNLTFGLFVSLNRHNKESTFSEVDGFEDGDKSNIHEEVSESGSEEKEDVKLATLRNRTYATVIFHSFNHISDS</sequence>
<protein>
    <recommendedName>
        <fullName evidence="4">MBD domain-containing protein</fullName>
    </recommendedName>
</protein>
<evidence type="ECO:0000313" key="3">
    <source>
        <dbReference type="Proteomes" id="UP001428341"/>
    </source>
</evidence>
<evidence type="ECO:0008006" key="4">
    <source>
        <dbReference type="Google" id="ProtNLM"/>
    </source>
</evidence>
<dbReference type="Proteomes" id="UP001428341">
    <property type="component" value="Unassembled WGS sequence"/>
</dbReference>
<proteinExistence type="predicted"/>